<proteinExistence type="predicted"/>
<dbReference type="Pfam" id="PF00239">
    <property type="entry name" value="Resolvase"/>
    <property type="match status" value="1"/>
</dbReference>
<evidence type="ECO:0000259" key="1">
    <source>
        <dbReference type="PROSITE" id="PS51737"/>
    </source>
</evidence>
<dbReference type="SMART" id="SM00857">
    <property type="entry name" value="Resolvase"/>
    <property type="match status" value="1"/>
</dbReference>
<dbReference type="GO" id="GO:0000150">
    <property type="term" value="F:DNA strand exchange activity"/>
    <property type="evidence" value="ECO:0007669"/>
    <property type="project" value="InterPro"/>
</dbReference>
<dbReference type="InterPro" id="IPR011109">
    <property type="entry name" value="DNA_bind_recombinase_dom"/>
</dbReference>
<dbReference type="PROSITE" id="PS51737">
    <property type="entry name" value="RECOMBINASE_DNA_BIND"/>
    <property type="match status" value="1"/>
</dbReference>
<comment type="caution">
    <text evidence="2">The sequence shown here is derived from an EMBL/GenBank/DDBJ whole genome shotgun (WGS) entry which is preliminary data.</text>
</comment>
<dbReference type="PANTHER" id="PTHR30461">
    <property type="entry name" value="DNA-INVERTASE FROM LAMBDOID PROPHAGE"/>
    <property type="match status" value="1"/>
</dbReference>
<dbReference type="Proteomes" id="UP000308760">
    <property type="component" value="Unassembled WGS sequence"/>
</dbReference>
<gene>
    <name evidence="2" type="ORF">FAB82_17185</name>
</gene>
<accession>A0A4S8QG34</accession>
<keyword evidence="3" id="KW-1185">Reference proteome</keyword>
<dbReference type="AlphaFoldDB" id="A0A4S8QG34"/>
<dbReference type="OrthoDB" id="4500247at2"/>
<evidence type="ECO:0000313" key="3">
    <source>
        <dbReference type="Proteomes" id="UP000308760"/>
    </source>
</evidence>
<protein>
    <submittedName>
        <fullName evidence="2">Recombinase family protein</fullName>
    </submittedName>
</protein>
<dbReference type="GO" id="GO:0003677">
    <property type="term" value="F:DNA binding"/>
    <property type="evidence" value="ECO:0007669"/>
    <property type="project" value="InterPro"/>
</dbReference>
<name>A0A4S8QG34_9ACTN</name>
<evidence type="ECO:0000313" key="2">
    <source>
        <dbReference type="EMBL" id="THV39604.1"/>
    </source>
</evidence>
<dbReference type="InterPro" id="IPR036162">
    <property type="entry name" value="Resolvase-like_N_sf"/>
</dbReference>
<sequence length="599" mass="66666">MDVMPRKTTQASPVSTRLADHAALIGGFDSLEILSDLGGLSVEETQDITAIYARRSPTRKDRDEVSIDNQLTNGLEWCVQHGRTRVVLYIDQDRSASNPAKPREAFKRLMADIEEGKLKEVVCRSDERFLRSPIERELSINLLVGAEMPVCYTHDAYNDLTTSGGRMQARIKAAVNRQEVERLAERRNLSELERVKRGMAATTPAPFGLAHTKDRSTYVHVTEEAKVINEAVDYLIDIEGSTLAEVARRWNGAGITNRQGRPWRWRAVKDALLNPAMVGRRAYQRHTYLYDTKTKPVESWKAETTPGNWEPVIDPGRYETLKLMLTATRQAVGNAARHLGAGVYECGVGAEHKPLRSRVGTQKGEKIRYYGCHGDRCEKVHTHVKADVVDEYVVAQLKVYLRDPAQFDAFNAANADQTAKAVAEPAHAAAARQRGVLEARRAELAEAYAVGKISLSILVDAEERITKELADIATTDLPVSSIEREEIPWTVIEEQWDDLEISAKKKALKRVFPTIRVFPALAQSQGRGKFYTPPVEHWVHLYDHMGRLLPILDGDEDLNETRLAQITHAAKCGVEIPGAAAMLAGLQADTDTPEALAVA</sequence>
<reference evidence="3" key="1">
    <citation type="submission" date="2019-04" db="EMBL/GenBank/DDBJ databases">
        <title>Nocardioides xinjiangensis sp. nov.</title>
        <authorList>
            <person name="Liu S."/>
        </authorList>
    </citation>
    <scope>NUCLEOTIDE SEQUENCE [LARGE SCALE GENOMIC DNA]</scope>
    <source>
        <strain evidence="3">18</strain>
    </source>
</reference>
<dbReference type="Pfam" id="PF07508">
    <property type="entry name" value="Recombinase"/>
    <property type="match status" value="1"/>
</dbReference>
<dbReference type="InterPro" id="IPR050639">
    <property type="entry name" value="SSR_resolvase"/>
</dbReference>
<dbReference type="EMBL" id="STGY01000065">
    <property type="protein sequence ID" value="THV39604.1"/>
    <property type="molecule type" value="Genomic_DNA"/>
</dbReference>
<reference evidence="2 3" key="2">
    <citation type="submission" date="2019-05" db="EMBL/GenBank/DDBJ databases">
        <title>Glycomyces buryatensis sp. nov.</title>
        <authorList>
            <person name="Nikitina E."/>
        </authorList>
    </citation>
    <scope>NUCLEOTIDE SEQUENCE [LARGE SCALE GENOMIC DNA]</scope>
    <source>
        <strain evidence="2 3">18</strain>
    </source>
</reference>
<dbReference type="CDD" id="cd00338">
    <property type="entry name" value="Ser_Recombinase"/>
    <property type="match status" value="1"/>
</dbReference>
<dbReference type="SUPFAM" id="SSF53041">
    <property type="entry name" value="Resolvase-like"/>
    <property type="match status" value="1"/>
</dbReference>
<dbReference type="InterPro" id="IPR006119">
    <property type="entry name" value="Resolv_N"/>
</dbReference>
<dbReference type="Gene3D" id="3.40.50.1390">
    <property type="entry name" value="Resolvase, N-terminal catalytic domain"/>
    <property type="match status" value="1"/>
</dbReference>
<dbReference type="InterPro" id="IPR038109">
    <property type="entry name" value="DNA_bind_recomb_sf"/>
</dbReference>
<dbReference type="Gene3D" id="3.90.1750.20">
    <property type="entry name" value="Putative Large Serine Recombinase, Chain B, Domain 2"/>
    <property type="match status" value="1"/>
</dbReference>
<dbReference type="PANTHER" id="PTHR30461:SF23">
    <property type="entry name" value="DNA RECOMBINASE-RELATED"/>
    <property type="match status" value="1"/>
</dbReference>
<organism evidence="2 3">
    <name type="scientific">Glycomyces buryatensis</name>
    <dbReference type="NCBI Taxonomy" id="2570927"/>
    <lineage>
        <taxon>Bacteria</taxon>
        <taxon>Bacillati</taxon>
        <taxon>Actinomycetota</taxon>
        <taxon>Actinomycetes</taxon>
        <taxon>Glycomycetales</taxon>
        <taxon>Glycomycetaceae</taxon>
        <taxon>Glycomyces</taxon>
    </lineage>
</organism>
<feature type="domain" description="Recombinase" evidence="1">
    <location>
        <begin position="206"/>
        <end position="331"/>
    </location>
</feature>